<name>A0A3P8VW18_CYNSE</name>
<keyword evidence="13 16" id="KW-0472">Membrane</keyword>
<protein>
    <recommendedName>
        <fullName evidence="5">NADH dehydrogenase [ubiquinone] 1 beta subcomplex subunit 4</fullName>
    </recommendedName>
    <alternativeName>
        <fullName evidence="14">Complex I-B15</fullName>
    </alternativeName>
    <alternativeName>
        <fullName evidence="15">NADH-ubiquinone oxidoreductase B15 subunit</fullName>
    </alternativeName>
</protein>
<dbReference type="Ensembl" id="ENSCSET00000017739.1">
    <property type="protein sequence ID" value="ENSCSEP00000017521.1"/>
    <property type="gene ID" value="ENSCSEG00000011243.1"/>
</dbReference>
<keyword evidence="7" id="KW-0679">Respiratory chain</keyword>
<dbReference type="Pfam" id="PF07225">
    <property type="entry name" value="NDUF_B4"/>
    <property type="match status" value="1"/>
</dbReference>
<dbReference type="AlphaFoldDB" id="A0A3P8VW18"/>
<dbReference type="Proteomes" id="UP000265120">
    <property type="component" value="Chromosome 3"/>
</dbReference>
<dbReference type="FunCoup" id="A0A3P8VW18">
    <property type="interactions" value="1221"/>
</dbReference>
<evidence type="ECO:0000256" key="7">
    <source>
        <dbReference type="ARBA" id="ARBA00022660"/>
    </source>
</evidence>
<evidence type="ECO:0000256" key="12">
    <source>
        <dbReference type="ARBA" id="ARBA00023128"/>
    </source>
</evidence>
<dbReference type="PANTHER" id="PTHR15469">
    <property type="entry name" value="NADH-UBIQUINONE OXIDOREDUCTASE B15 SUBUNIT"/>
    <property type="match status" value="1"/>
</dbReference>
<evidence type="ECO:0000256" key="3">
    <source>
        <dbReference type="ARBA" id="ARBA00007260"/>
    </source>
</evidence>
<evidence type="ECO:0000256" key="6">
    <source>
        <dbReference type="ARBA" id="ARBA00022448"/>
    </source>
</evidence>
<evidence type="ECO:0000256" key="14">
    <source>
        <dbReference type="ARBA" id="ARBA00030212"/>
    </source>
</evidence>
<evidence type="ECO:0000256" key="16">
    <source>
        <dbReference type="SAM" id="Phobius"/>
    </source>
</evidence>
<evidence type="ECO:0000256" key="4">
    <source>
        <dbReference type="ARBA" id="ARBA00011533"/>
    </source>
</evidence>
<comment type="subunit">
    <text evidence="4">Complex I is composed of 45 different subunits.</text>
</comment>
<dbReference type="InParanoid" id="A0A3P8VW18"/>
<evidence type="ECO:0000256" key="9">
    <source>
        <dbReference type="ARBA" id="ARBA00022792"/>
    </source>
</evidence>
<evidence type="ECO:0000256" key="13">
    <source>
        <dbReference type="ARBA" id="ARBA00023136"/>
    </source>
</evidence>
<evidence type="ECO:0000256" key="15">
    <source>
        <dbReference type="ARBA" id="ARBA00030987"/>
    </source>
</evidence>
<dbReference type="PANTHER" id="PTHR15469:SF0">
    <property type="entry name" value="NADH DEHYDROGENASE [UBIQUINONE] 1 BETA SUBCOMPLEX SUBUNIT 4"/>
    <property type="match status" value="1"/>
</dbReference>
<evidence type="ECO:0000256" key="2">
    <source>
        <dbReference type="ARBA" id="ARBA00004298"/>
    </source>
</evidence>
<evidence type="ECO:0000256" key="11">
    <source>
        <dbReference type="ARBA" id="ARBA00022989"/>
    </source>
</evidence>
<reference evidence="17" key="2">
    <citation type="submission" date="2025-08" db="UniProtKB">
        <authorList>
            <consortium name="Ensembl"/>
        </authorList>
    </citation>
    <scope>IDENTIFICATION</scope>
</reference>
<evidence type="ECO:0000256" key="1">
    <source>
        <dbReference type="ARBA" id="ARBA00003195"/>
    </source>
</evidence>
<evidence type="ECO:0000256" key="5">
    <source>
        <dbReference type="ARBA" id="ARBA00018681"/>
    </source>
</evidence>
<reference evidence="17" key="3">
    <citation type="submission" date="2025-09" db="UniProtKB">
        <authorList>
            <consortium name="Ensembl"/>
        </authorList>
    </citation>
    <scope>IDENTIFICATION</scope>
</reference>
<dbReference type="InterPro" id="IPR009866">
    <property type="entry name" value="NADH_UbQ_OxRdtase_NDUFB4_su"/>
</dbReference>
<comment type="subcellular location">
    <subcellularLocation>
        <location evidence="2">Mitochondrion inner membrane</location>
        <topology evidence="2">Single-pass membrane protein</topology>
        <orientation evidence="2">Matrix side</orientation>
    </subcellularLocation>
</comment>
<comment type="similarity">
    <text evidence="3">Belongs to the complex I NDUFB4 subunit family.</text>
</comment>
<keyword evidence="10" id="KW-0249">Electron transport</keyword>
<comment type="function">
    <text evidence="1">Accessory subunit of the mitochondrial membrane respiratory chain NADH dehydrogenase (Complex I), that is believed not to be involved in catalysis. Complex I functions in the transfer of electrons from NADH to the respiratory chain. The immediate electron acceptor for the enzyme is believed to be ubiquinone.</text>
</comment>
<dbReference type="GeneTree" id="ENSGT00390000007133"/>
<evidence type="ECO:0000256" key="10">
    <source>
        <dbReference type="ARBA" id="ARBA00022982"/>
    </source>
</evidence>
<evidence type="ECO:0000313" key="17">
    <source>
        <dbReference type="Ensembl" id="ENSCSEP00000017521.1"/>
    </source>
</evidence>
<keyword evidence="18" id="KW-1185">Reference proteome</keyword>
<evidence type="ECO:0000256" key="8">
    <source>
        <dbReference type="ARBA" id="ARBA00022692"/>
    </source>
</evidence>
<keyword evidence="9" id="KW-0999">Mitochondrion inner membrane</keyword>
<dbReference type="GO" id="GO:0005743">
    <property type="term" value="C:mitochondrial inner membrane"/>
    <property type="evidence" value="ECO:0007669"/>
    <property type="project" value="UniProtKB-SubCell"/>
</dbReference>
<keyword evidence="8 16" id="KW-0812">Transmembrane</keyword>
<reference evidence="17 18" key="1">
    <citation type="journal article" date="2014" name="Nat. Genet.">
        <title>Whole-genome sequence of a flatfish provides insights into ZW sex chromosome evolution and adaptation to a benthic lifestyle.</title>
        <authorList>
            <person name="Chen S."/>
            <person name="Zhang G."/>
            <person name="Shao C."/>
            <person name="Huang Q."/>
            <person name="Liu G."/>
            <person name="Zhang P."/>
            <person name="Song W."/>
            <person name="An N."/>
            <person name="Chalopin D."/>
            <person name="Volff J.N."/>
            <person name="Hong Y."/>
            <person name="Li Q."/>
            <person name="Sha Z."/>
            <person name="Zhou H."/>
            <person name="Xie M."/>
            <person name="Yu Q."/>
            <person name="Liu Y."/>
            <person name="Xiang H."/>
            <person name="Wang N."/>
            <person name="Wu K."/>
            <person name="Yang C."/>
            <person name="Zhou Q."/>
            <person name="Liao X."/>
            <person name="Yang L."/>
            <person name="Hu Q."/>
            <person name="Zhang J."/>
            <person name="Meng L."/>
            <person name="Jin L."/>
            <person name="Tian Y."/>
            <person name="Lian J."/>
            <person name="Yang J."/>
            <person name="Miao G."/>
            <person name="Liu S."/>
            <person name="Liang Z."/>
            <person name="Yan F."/>
            <person name="Li Y."/>
            <person name="Sun B."/>
            <person name="Zhang H."/>
            <person name="Zhang J."/>
            <person name="Zhu Y."/>
            <person name="Du M."/>
            <person name="Zhao Y."/>
            <person name="Schartl M."/>
            <person name="Tang Q."/>
            <person name="Wang J."/>
        </authorList>
    </citation>
    <scope>NUCLEOTIDE SEQUENCE</scope>
</reference>
<dbReference type="STRING" id="244447.ENSCSEP00000017521"/>
<keyword evidence="6" id="KW-0813">Transport</keyword>
<proteinExistence type="inferred from homology"/>
<accession>A0A3P8VW18</accession>
<keyword evidence="12" id="KW-0496">Mitochondrion</keyword>
<dbReference type="OMA" id="RWNHARH"/>
<feature type="transmembrane region" description="Helical" evidence="16">
    <location>
        <begin position="85"/>
        <end position="103"/>
    </location>
</feature>
<organism evidence="17 18">
    <name type="scientific">Cynoglossus semilaevis</name>
    <name type="common">Tongue sole</name>
    <dbReference type="NCBI Taxonomy" id="244447"/>
    <lineage>
        <taxon>Eukaryota</taxon>
        <taxon>Metazoa</taxon>
        <taxon>Chordata</taxon>
        <taxon>Craniata</taxon>
        <taxon>Vertebrata</taxon>
        <taxon>Euteleostomi</taxon>
        <taxon>Actinopterygii</taxon>
        <taxon>Neopterygii</taxon>
        <taxon>Teleostei</taxon>
        <taxon>Neoteleostei</taxon>
        <taxon>Acanthomorphata</taxon>
        <taxon>Carangaria</taxon>
        <taxon>Pleuronectiformes</taxon>
        <taxon>Pleuronectoidei</taxon>
        <taxon>Cynoglossidae</taxon>
        <taxon>Cynoglossinae</taxon>
        <taxon>Cynoglossus</taxon>
    </lineage>
</organism>
<sequence>MADWKKASLSTQPITLDPNEYFNTSPEFRRQQKDRLAMQANLKRQYQLQLNNPHRTQLIEDPALNRWVYARNHTLEHFRPTLRTSLLGILYGVVPLCAIFYALKRDRWLRSGSQHW</sequence>
<keyword evidence="11 16" id="KW-1133">Transmembrane helix</keyword>
<evidence type="ECO:0000313" key="18">
    <source>
        <dbReference type="Proteomes" id="UP000265120"/>
    </source>
</evidence>